<dbReference type="Proteomes" id="UP000036681">
    <property type="component" value="Unplaced"/>
</dbReference>
<accession>A0A0M3I5E7</accession>
<keyword evidence="1" id="KW-1185">Reference proteome</keyword>
<evidence type="ECO:0000313" key="1">
    <source>
        <dbReference type="Proteomes" id="UP000036681"/>
    </source>
</evidence>
<evidence type="ECO:0000313" key="2">
    <source>
        <dbReference type="WBParaSite" id="ALUE_0001216101-mRNA-1"/>
    </source>
</evidence>
<dbReference type="WBParaSite" id="ALUE_0001216101-mRNA-1">
    <property type="protein sequence ID" value="ALUE_0001216101-mRNA-1"/>
    <property type="gene ID" value="ALUE_0001216101"/>
</dbReference>
<sequence length="124" mass="14066">MEGVPTLPLPDAGWFPDFHCSAPSNGWCLFGASYRNIKPMAEMTFVESNPVSFSWQGYVVSITDPPLQRRPVSVPIYKQKTLLRTTATEEMDSHATWMVFGGVESRRAIHESFDLWSNQRWIAA</sequence>
<protein>
    <submittedName>
        <fullName evidence="2">DPPIV_N domain-containing protein</fullName>
    </submittedName>
</protein>
<organism evidence="1 2">
    <name type="scientific">Ascaris lumbricoides</name>
    <name type="common">Giant roundworm</name>
    <dbReference type="NCBI Taxonomy" id="6252"/>
    <lineage>
        <taxon>Eukaryota</taxon>
        <taxon>Metazoa</taxon>
        <taxon>Ecdysozoa</taxon>
        <taxon>Nematoda</taxon>
        <taxon>Chromadorea</taxon>
        <taxon>Rhabditida</taxon>
        <taxon>Spirurina</taxon>
        <taxon>Ascaridomorpha</taxon>
        <taxon>Ascaridoidea</taxon>
        <taxon>Ascarididae</taxon>
        <taxon>Ascaris</taxon>
    </lineage>
</organism>
<name>A0A0M3I5E7_ASCLU</name>
<dbReference type="AlphaFoldDB" id="A0A0M3I5E7"/>
<proteinExistence type="predicted"/>
<reference evidence="2" key="1">
    <citation type="submission" date="2017-02" db="UniProtKB">
        <authorList>
            <consortium name="WormBaseParasite"/>
        </authorList>
    </citation>
    <scope>IDENTIFICATION</scope>
</reference>